<protein>
    <submittedName>
        <fullName evidence="1">Uncharacterized protein</fullName>
    </submittedName>
</protein>
<dbReference type="EMBL" id="WNZX01000007">
    <property type="protein sequence ID" value="MUG71009.1"/>
    <property type="molecule type" value="Genomic_DNA"/>
</dbReference>
<proteinExistence type="predicted"/>
<sequence length="99" mass="11373">MILYVPLPEVSSEVRLDLHEIVAAWDEQSVTHVRPVYTQARSKGYFCSETKEGSFALEHLAHPWRSHSLENHGIYVRVHSLDPVLLSEEHPPYLIVKTV</sequence>
<dbReference type="RefSeq" id="WP_155614585.1">
    <property type="nucleotide sequence ID" value="NZ_WNZX01000007.1"/>
</dbReference>
<dbReference type="Proteomes" id="UP000450917">
    <property type="component" value="Unassembled WGS sequence"/>
</dbReference>
<evidence type="ECO:0000313" key="1">
    <source>
        <dbReference type="EMBL" id="MUG71009.1"/>
    </source>
</evidence>
<evidence type="ECO:0000313" key="2">
    <source>
        <dbReference type="Proteomes" id="UP000450917"/>
    </source>
</evidence>
<keyword evidence="2" id="KW-1185">Reference proteome</keyword>
<organism evidence="1 2">
    <name type="scientific">Paenibacillus validus</name>
    <dbReference type="NCBI Taxonomy" id="44253"/>
    <lineage>
        <taxon>Bacteria</taxon>
        <taxon>Bacillati</taxon>
        <taxon>Bacillota</taxon>
        <taxon>Bacilli</taxon>
        <taxon>Bacillales</taxon>
        <taxon>Paenibacillaceae</taxon>
        <taxon>Paenibacillus</taxon>
    </lineage>
</organism>
<dbReference type="AlphaFoldDB" id="A0A7X2Z9U4"/>
<accession>A0A7X2Z9U4</accession>
<reference evidence="1 2" key="1">
    <citation type="submission" date="2019-11" db="EMBL/GenBank/DDBJ databases">
        <title>Draft genome sequences of five Paenibacillus species of dairy origin.</title>
        <authorList>
            <person name="Olajide A.M."/>
            <person name="Chen S."/>
            <person name="Lapointe G."/>
        </authorList>
    </citation>
    <scope>NUCLEOTIDE SEQUENCE [LARGE SCALE GENOMIC DNA]</scope>
    <source>
        <strain evidence="1 2">2CS3</strain>
    </source>
</reference>
<gene>
    <name evidence="1" type="ORF">GNP93_09985</name>
</gene>
<comment type="caution">
    <text evidence="1">The sequence shown here is derived from an EMBL/GenBank/DDBJ whole genome shotgun (WGS) entry which is preliminary data.</text>
</comment>
<name>A0A7X2Z9U4_9BACL</name>